<dbReference type="PROSITE" id="PS00845">
    <property type="entry name" value="CAP_GLY_1"/>
    <property type="match status" value="1"/>
</dbReference>
<evidence type="ECO:0000256" key="1">
    <source>
        <dbReference type="SAM" id="Coils"/>
    </source>
</evidence>
<feature type="coiled-coil region" evidence="1">
    <location>
        <begin position="689"/>
        <end position="789"/>
    </location>
</feature>
<comment type="caution">
    <text evidence="3">The sequence shown here is derived from an EMBL/GenBank/DDBJ whole genome shotgun (WGS) entry which is preliminary data.</text>
</comment>
<gene>
    <name evidence="3" type="ORF">FOB60_000228</name>
</gene>
<feature type="coiled-coil region" evidence="1">
    <location>
        <begin position="92"/>
        <end position="175"/>
    </location>
</feature>
<dbReference type="SUPFAM" id="SSF74924">
    <property type="entry name" value="Cap-Gly domain"/>
    <property type="match status" value="1"/>
</dbReference>
<feature type="domain" description="CAP-Gly" evidence="2">
    <location>
        <begin position="22"/>
        <end position="67"/>
    </location>
</feature>
<sequence length="872" mass="100292">MRFRIGDYVKVKGESGRIRYIGTTKFAAGTWFGVELERPVGKNNGSVQGVLYFQCQSSDGLHGVFVKEGLLETVADDVSESVIGSSSASDSLQHLQEQLNAVLAANTEYKDDLNKLQSELNAKLHSYEILESKLEMQSIDNQYLQEAKHLLETKVAEMTKKYQSLQKDYELVLEELEVSRELENELRFVDVDAVSPNEIKLLIERGRLDEKTIAKLNEKIQVRDENLSKLSKALMDSNSKVNDLGADLVSKTATIAHLKEKLETFSDLEELTEKLSVENGELIEKIKKLERSIVELGQLHELDTKIEANLQKNEHNLRSEIESLKESLFKERNRVKDLESRVGSFGSSSNAKDSMKYNPREHLYALEVAQQKLFQLEHKYRQCALELQISESKRKFDVECQKLRASSPVSPEYIDLVYDIKSQCEVLNLLKKLSSHDESYLFYKFALSRILHFHQTILTILEYNYNHKLSEKLFKQSRVYVCKIQTITDEVMSLLNDASGIVQPEVCYSYLKDGLDLCDSHAAELWENEASFLCQHDSFIKHVWFSINKLLIFETDIASSRNAHEEMSKLIESVKLLKFKYEKVFGSLVSQSSSTNFIAKPSLSPADMLRLITNKSFQLLNAEKVTVDEIGDLEGAFERFASSQVHIELDSSEMDIKPIYELVRAKTVVKDVETDNVAIEVGNKTPEMLMQKNEEITNLKLNIALLEKNMKLFTKQTSDRIQQLENQVRSLKTEVEAKTTKIATLEEENKLFRNQSLLQEADFNDIESQRAYNEKIKRMEKLIELKQRATASHDIDDLTWLAFPKRSKVWKKPTQLQTLSREIRNLATNAQYVHLNGTNKQHWAPRKTTAKFINACMNEQFRRYQSKKEEAH</sequence>
<feature type="coiled-coil region" evidence="1">
    <location>
        <begin position="272"/>
        <end position="341"/>
    </location>
</feature>
<dbReference type="EMBL" id="JABWAB010000001">
    <property type="protein sequence ID" value="KAF6058646.1"/>
    <property type="molecule type" value="Genomic_DNA"/>
</dbReference>
<dbReference type="SMART" id="SM01052">
    <property type="entry name" value="CAP_GLY"/>
    <property type="match status" value="1"/>
</dbReference>
<evidence type="ECO:0000313" key="4">
    <source>
        <dbReference type="Proteomes" id="UP000590412"/>
    </source>
</evidence>
<dbReference type="PROSITE" id="PS50245">
    <property type="entry name" value="CAP_GLY_2"/>
    <property type="match status" value="1"/>
</dbReference>
<evidence type="ECO:0000313" key="3">
    <source>
        <dbReference type="EMBL" id="KAF6058646.1"/>
    </source>
</evidence>
<proteinExistence type="predicted"/>
<name>A0A8X7NPS0_CANPA</name>
<dbReference type="Proteomes" id="UP000590412">
    <property type="component" value="Unassembled WGS sequence"/>
</dbReference>
<dbReference type="AlphaFoldDB" id="A0A8X7NPS0"/>
<dbReference type="InterPro" id="IPR000938">
    <property type="entry name" value="CAP-Gly_domain"/>
</dbReference>
<dbReference type="Pfam" id="PF01302">
    <property type="entry name" value="CAP_GLY"/>
    <property type="match status" value="1"/>
</dbReference>
<accession>A0A8X7NPS0</accession>
<dbReference type="Gene3D" id="2.30.30.190">
    <property type="entry name" value="CAP Gly-rich-like domain"/>
    <property type="match status" value="1"/>
</dbReference>
<evidence type="ECO:0000259" key="2">
    <source>
        <dbReference type="PROSITE" id="PS50245"/>
    </source>
</evidence>
<reference evidence="3" key="1">
    <citation type="submission" date="2020-03" db="EMBL/GenBank/DDBJ databases">
        <title>FDA dAtabase for Regulatory Grade micrObial Sequences (FDA-ARGOS): Supporting development and validation of Infectious Disease Dx tests.</title>
        <authorList>
            <person name="Campos J."/>
            <person name="Goldberg B."/>
            <person name="Tallon L."/>
            <person name="Sadzewicz L."/>
            <person name="Vavikolanu K."/>
            <person name="Mehta A."/>
            <person name="Aluvathingal J."/>
            <person name="Nadendla S."/>
            <person name="Nandy P."/>
            <person name="Geyer C."/>
            <person name="Yan Y."/>
            <person name="Sichtig H."/>
        </authorList>
    </citation>
    <scope>NUCLEOTIDE SEQUENCE [LARGE SCALE GENOMIC DNA]</scope>
    <source>
        <strain evidence="3">FDAARGOS_652</strain>
    </source>
</reference>
<protein>
    <submittedName>
        <fullName evidence="3">CAP-Gly domain family protein</fullName>
    </submittedName>
</protein>
<organism evidence="3 4">
    <name type="scientific">Candida parapsilosis</name>
    <name type="common">Yeast</name>
    <dbReference type="NCBI Taxonomy" id="5480"/>
    <lineage>
        <taxon>Eukaryota</taxon>
        <taxon>Fungi</taxon>
        <taxon>Dikarya</taxon>
        <taxon>Ascomycota</taxon>
        <taxon>Saccharomycotina</taxon>
        <taxon>Pichiomycetes</taxon>
        <taxon>Debaryomycetaceae</taxon>
        <taxon>Candida/Lodderomyces clade</taxon>
        <taxon>Candida</taxon>
    </lineage>
</organism>
<dbReference type="Gene3D" id="1.10.287.1490">
    <property type="match status" value="1"/>
</dbReference>
<dbReference type="PANTHER" id="PTHR18916">
    <property type="entry name" value="DYNACTIN 1-RELATED MICROTUBULE-BINDING"/>
    <property type="match status" value="1"/>
</dbReference>
<keyword evidence="1" id="KW-0175">Coiled coil</keyword>
<dbReference type="InterPro" id="IPR036859">
    <property type="entry name" value="CAP-Gly_dom_sf"/>
</dbReference>